<dbReference type="InterPro" id="IPR019775">
    <property type="entry name" value="WD40_repeat_CS"/>
</dbReference>
<evidence type="ECO:0000256" key="4">
    <source>
        <dbReference type="PROSITE-ProRule" id="PRU00221"/>
    </source>
</evidence>
<dbReference type="OrthoDB" id="2306at2759"/>
<feature type="repeat" description="WD" evidence="4">
    <location>
        <begin position="185"/>
        <end position="226"/>
    </location>
</feature>
<dbReference type="GO" id="GO:0005884">
    <property type="term" value="C:actin filament"/>
    <property type="evidence" value="ECO:0007669"/>
    <property type="project" value="EnsemblFungi"/>
</dbReference>
<evidence type="ECO:0000313" key="5">
    <source>
        <dbReference type="EMBL" id="EMC95779.1"/>
    </source>
</evidence>
<gene>
    <name evidence="5" type="ORF">BAUCODRAFT_123075</name>
</gene>
<dbReference type="AlphaFoldDB" id="M2N9I6"/>
<feature type="repeat" description="WD" evidence="4">
    <location>
        <begin position="54"/>
        <end position="86"/>
    </location>
</feature>
<feature type="repeat" description="WD" evidence="4">
    <location>
        <begin position="229"/>
        <end position="270"/>
    </location>
</feature>
<keyword evidence="6" id="KW-1185">Reference proteome</keyword>
<dbReference type="PRINTS" id="PR00320">
    <property type="entry name" value="GPROTEINBRPT"/>
</dbReference>
<dbReference type="EMBL" id="KB445556">
    <property type="protein sequence ID" value="EMC95779.1"/>
    <property type="molecule type" value="Genomic_DNA"/>
</dbReference>
<dbReference type="GO" id="GO:0030479">
    <property type="term" value="C:actin cortical patch"/>
    <property type="evidence" value="ECO:0007669"/>
    <property type="project" value="EnsemblFungi"/>
</dbReference>
<protein>
    <submittedName>
        <fullName evidence="5">Uncharacterized protein</fullName>
    </submittedName>
</protein>
<dbReference type="PANTHER" id="PTHR19856:SF0">
    <property type="entry name" value="WD REPEAT-CONTAINING PROTEIN 1"/>
    <property type="match status" value="1"/>
</dbReference>
<sequence length="635" mass="66769">MSLKLESIWAASPTTTRGTPTPLSSDSKGERLTYASNKSIFVRSIDNPSTAKQYTAHTAATTVARFSPSGYYIASGDVTGTVRVWDSIGAETTKGEYSIIAGRINDIAWDGDSQRIIAVGDGKERGGACITADSGNSVGEISGHSAQINCVSIRQQRPLRAATGSDDTTLCFFHGAPFKFNTSVRGKHDKYIYGTHFSPDGSLLVSVGSDRRIWLYDGKTGDAVKQVGEGEHKGSIFGVSWAGDSKRLVTCSGDQTVKIWDVEAGKCTRSWRMGEEGTVSVPDQQVGVTWPGGRQDGLVISVDLEGNLNYFQESSQKPVRIVRGHQKAITAATAASLDGGSRTLWTGSYDGRIRSWDLSTNAGTAHEIEGAGHSNYIAGLAASPHKGNEGRIFSIAWDDTLRTIASHQETFIGTATKLPTQPKGVAIASLNGQSQTLVATASVIKAYAEGEQVSSQALPSPPVCLAAAGETVAAGCEDTSVRIFSLRGPTSFDAMPTLTEPTHAISALAFSPDASHLAVGTSNGKIYVYSSSSSSSSSSTSTASSWSLKTNRWSAHTARVTAISWSPDGTKAVSGGLDTNVFVWSLAEPGKRVKALNAHKEGMGGVVWVDDGGKGRVVSCGADAAVRVWGVEGVV</sequence>
<dbReference type="FunFam" id="2.130.10.10:FF:000102">
    <property type="entry name" value="Actin-interacting protein 1"/>
    <property type="match status" value="1"/>
</dbReference>
<dbReference type="SUPFAM" id="SSF50978">
    <property type="entry name" value="WD40 repeat-like"/>
    <property type="match status" value="1"/>
</dbReference>
<dbReference type="GO" id="GO:0051014">
    <property type="term" value="P:actin filament severing"/>
    <property type="evidence" value="ECO:0007669"/>
    <property type="project" value="EnsemblFungi"/>
</dbReference>
<evidence type="ECO:0000256" key="3">
    <source>
        <dbReference type="ARBA" id="ARBA00038366"/>
    </source>
</evidence>
<feature type="repeat" description="WD" evidence="4">
    <location>
        <begin position="498"/>
        <end position="539"/>
    </location>
</feature>
<dbReference type="eggNOG" id="KOG0318">
    <property type="taxonomic scope" value="Eukaryota"/>
</dbReference>
<feature type="repeat" description="WD" evidence="4">
    <location>
        <begin position="553"/>
        <end position="586"/>
    </location>
</feature>
<dbReference type="OMA" id="FYQGPPF"/>
<dbReference type="GO" id="GO:0030042">
    <property type="term" value="P:actin filament depolymerization"/>
    <property type="evidence" value="ECO:0007669"/>
    <property type="project" value="EnsemblFungi"/>
</dbReference>
<dbReference type="GO" id="GO:0003786">
    <property type="term" value="F:actin lateral binding"/>
    <property type="evidence" value="ECO:0007669"/>
    <property type="project" value="EnsemblFungi"/>
</dbReference>
<dbReference type="PANTHER" id="PTHR19856">
    <property type="entry name" value="WD-REPEATCONTAINING PROTEIN WDR1"/>
    <property type="match status" value="1"/>
</dbReference>
<dbReference type="InterPro" id="IPR001680">
    <property type="entry name" value="WD40_rpt"/>
</dbReference>
<dbReference type="GO" id="GO:0032466">
    <property type="term" value="P:negative regulation of cytokinesis"/>
    <property type="evidence" value="ECO:0007669"/>
    <property type="project" value="EnsemblFungi"/>
</dbReference>
<dbReference type="SUPFAM" id="SSF50960">
    <property type="entry name" value="TolB, C-terminal domain"/>
    <property type="match status" value="1"/>
</dbReference>
<dbReference type="SMART" id="SM00320">
    <property type="entry name" value="WD40"/>
    <property type="match status" value="10"/>
</dbReference>
<dbReference type="PROSITE" id="PS00678">
    <property type="entry name" value="WD_REPEATS_1"/>
    <property type="match status" value="2"/>
</dbReference>
<dbReference type="InterPro" id="IPR036322">
    <property type="entry name" value="WD40_repeat_dom_sf"/>
</dbReference>
<dbReference type="Pfam" id="PF00400">
    <property type="entry name" value="WD40"/>
    <property type="match status" value="8"/>
</dbReference>
<dbReference type="Gene3D" id="2.130.10.10">
    <property type="entry name" value="YVTN repeat-like/Quinoprotein amine dehydrogenase"/>
    <property type="match status" value="2"/>
</dbReference>
<dbReference type="Proteomes" id="UP000011761">
    <property type="component" value="Unassembled WGS sequence"/>
</dbReference>
<reference evidence="5 6" key="1">
    <citation type="journal article" date="2012" name="PLoS Pathog.">
        <title>Diverse lifestyles and strategies of plant pathogenesis encoded in the genomes of eighteen Dothideomycetes fungi.</title>
        <authorList>
            <person name="Ohm R.A."/>
            <person name="Feau N."/>
            <person name="Henrissat B."/>
            <person name="Schoch C.L."/>
            <person name="Horwitz B.A."/>
            <person name="Barry K.W."/>
            <person name="Condon B.J."/>
            <person name="Copeland A.C."/>
            <person name="Dhillon B."/>
            <person name="Glaser F."/>
            <person name="Hesse C.N."/>
            <person name="Kosti I."/>
            <person name="LaButti K."/>
            <person name="Lindquist E.A."/>
            <person name="Lucas S."/>
            <person name="Salamov A.A."/>
            <person name="Bradshaw R.E."/>
            <person name="Ciuffetti L."/>
            <person name="Hamelin R.C."/>
            <person name="Kema G.H.J."/>
            <person name="Lawrence C."/>
            <person name="Scott J.A."/>
            <person name="Spatafora J.W."/>
            <person name="Turgeon B.G."/>
            <person name="de Wit P.J.G.M."/>
            <person name="Zhong S."/>
            <person name="Goodwin S.B."/>
            <person name="Grigoriev I.V."/>
        </authorList>
    </citation>
    <scope>NUCLEOTIDE SEQUENCE [LARGE SCALE GENOMIC DNA]</scope>
    <source>
        <strain evidence="5 6">UAMH 10762</strain>
    </source>
</reference>
<dbReference type="GO" id="GO:0051016">
    <property type="term" value="P:barbed-end actin filament capping"/>
    <property type="evidence" value="ECO:0007669"/>
    <property type="project" value="EnsemblFungi"/>
</dbReference>
<dbReference type="InterPro" id="IPR015943">
    <property type="entry name" value="WD40/YVTN_repeat-like_dom_sf"/>
</dbReference>
<dbReference type="FunFam" id="2.130.10.10:FF:000167">
    <property type="entry name" value="Actin-interacting protein 1"/>
    <property type="match status" value="1"/>
</dbReference>
<dbReference type="STRING" id="717646.M2N9I6"/>
<feature type="repeat" description="WD" evidence="4">
    <location>
        <begin position="322"/>
        <end position="366"/>
    </location>
</feature>
<proteinExistence type="inferred from homology"/>
<evidence type="ECO:0000313" key="6">
    <source>
        <dbReference type="Proteomes" id="UP000011761"/>
    </source>
</evidence>
<evidence type="ECO:0000256" key="2">
    <source>
        <dbReference type="ARBA" id="ARBA00022737"/>
    </source>
</evidence>
<dbReference type="InterPro" id="IPR020472">
    <property type="entry name" value="WD40_PAC1"/>
</dbReference>
<keyword evidence="2" id="KW-0677">Repeat</keyword>
<organism evidence="5 6">
    <name type="scientific">Baudoinia panamericana (strain UAMH 10762)</name>
    <name type="common">Angels' share fungus</name>
    <name type="synonym">Baudoinia compniacensis (strain UAMH 10762)</name>
    <dbReference type="NCBI Taxonomy" id="717646"/>
    <lineage>
        <taxon>Eukaryota</taxon>
        <taxon>Fungi</taxon>
        <taxon>Dikarya</taxon>
        <taxon>Ascomycota</taxon>
        <taxon>Pezizomycotina</taxon>
        <taxon>Dothideomycetes</taxon>
        <taxon>Dothideomycetidae</taxon>
        <taxon>Mycosphaerellales</taxon>
        <taxon>Teratosphaeriaceae</taxon>
        <taxon>Baudoinia</taxon>
    </lineage>
</organism>
<dbReference type="PROSITE" id="PS50082">
    <property type="entry name" value="WD_REPEATS_2"/>
    <property type="match status" value="7"/>
</dbReference>
<name>M2N9I6_BAUPA</name>
<feature type="repeat" description="WD" evidence="4">
    <location>
        <begin position="596"/>
        <end position="635"/>
    </location>
</feature>
<dbReference type="HOGENOM" id="CLU_015246_1_0_1"/>
<dbReference type="KEGG" id="bcom:BAUCODRAFT_123075"/>
<dbReference type="GeneID" id="19107740"/>
<accession>M2N9I6</accession>
<keyword evidence="1 4" id="KW-0853">WD repeat</keyword>
<dbReference type="RefSeq" id="XP_007677157.1">
    <property type="nucleotide sequence ID" value="XM_007678967.1"/>
</dbReference>
<comment type="similarity">
    <text evidence="3">Belongs to the WD repeat AIP1 family.</text>
</comment>
<dbReference type="PROSITE" id="PS50294">
    <property type="entry name" value="WD_REPEATS_REGION"/>
    <property type="match status" value="4"/>
</dbReference>
<evidence type="ECO:0000256" key="1">
    <source>
        <dbReference type="ARBA" id="ARBA00022574"/>
    </source>
</evidence>